<evidence type="ECO:0000313" key="1">
    <source>
        <dbReference type="EMBL" id="MPC87071.1"/>
    </source>
</evidence>
<name>A0A5B7INM5_PORTR</name>
<sequence length="63" mass="6967">MTNTPQAYPAPPARPPLPSGHTLPPCYPGCLHPYPSLLQVPLSYTLPLPEYRPHAVYTSSFQH</sequence>
<comment type="caution">
    <text evidence="1">The sequence shown here is derived from an EMBL/GenBank/DDBJ whole genome shotgun (WGS) entry which is preliminary data.</text>
</comment>
<dbReference type="AlphaFoldDB" id="A0A5B7INM5"/>
<reference evidence="1 2" key="1">
    <citation type="submission" date="2019-05" db="EMBL/GenBank/DDBJ databases">
        <title>Another draft genome of Portunus trituberculatus and its Hox gene families provides insights of decapod evolution.</title>
        <authorList>
            <person name="Jeong J.-H."/>
            <person name="Song I."/>
            <person name="Kim S."/>
            <person name="Choi T."/>
            <person name="Kim D."/>
            <person name="Ryu S."/>
            <person name="Kim W."/>
        </authorList>
    </citation>
    <scope>NUCLEOTIDE SEQUENCE [LARGE SCALE GENOMIC DNA]</scope>
    <source>
        <tissue evidence="1">Muscle</tissue>
    </source>
</reference>
<organism evidence="1 2">
    <name type="scientific">Portunus trituberculatus</name>
    <name type="common">Swimming crab</name>
    <name type="synonym">Neptunus trituberculatus</name>
    <dbReference type="NCBI Taxonomy" id="210409"/>
    <lineage>
        <taxon>Eukaryota</taxon>
        <taxon>Metazoa</taxon>
        <taxon>Ecdysozoa</taxon>
        <taxon>Arthropoda</taxon>
        <taxon>Crustacea</taxon>
        <taxon>Multicrustacea</taxon>
        <taxon>Malacostraca</taxon>
        <taxon>Eumalacostraca</taxon>
        <taxon>Eucarida</taxon>
        <taxon>Decapoda</taxon>
        <taxon>Pleocyemata</taxon>
        <taxon>Brachyura</taxon>
        <taxon>Eubrachyura</taxon>
        <taxon>Portunoidea</taxon>
        <taxon>Portunidae</taxon>
        <taxon>Portuninae</taxon>
        <taxon>Portunus</taxon>
    </lineage>
</organism>
<proteinExistence type="predicted"/>
<dbReference type="Proteomes" id="UP000324222">
    <property type="component" value="Unassembled WGS sequence"/>
</dbReference>
<gene>
    <name evidence="1" type="ORF">E2C01_081919</name>
</gene>
<keyword evidence="2" id="KW-1185">Reference proteome</keyword>
<dbReference type="EMBL" id="VSRR010073429">
    <property type="protein sequence ID" value="MPC87071.1"/>
    <property type="molecule type" value="Genomic_DNA"/>
</dbReference>
<evidence type="ECO:0000313" key="2">
    <source>
        <dbReference type="Proteomes" id="UP000324222"/>
    </source>
</evidence>
<protein>
    <submittedName>
        <fullName evidence="1">Uncharacterized protein</fullName>
    </submittedName>
</protein>
<accession>A0A5B7INM5</accession>